<dbReference type="InterPro" id="IPR051270">
    <property type="entry name" value="Tyrosine-tRNA_ligase_regulator"/>
</dbReference>
<evidence type="ECO:0000256" key="4">
    <source>
        <dbReference type="PROSITE-ProRule" id="PRU00209"/>
    </source>
</evidence>
<evidence type="ECO:0000256" key="1">
    <source>
        <dbReference type="ARBA" id="ARBA00022490"/>
    </source>
</evidence>
<protein>
    <recommendedName>
        <fullName evidence="6">tRNA-binding domain-containing protein</fullName>
    </recommendedName>
</protein>
<feature type="non-terminal residue" evidence="7">
    <location>
        <position position="1"/>
    </location>
</feature>
<dbReference type="OrthoDB" id="197206at2759"/>
<dbReference type="Gene3D" id="2.40.50.140">
    <property type="entry name" value="Nucleic acid-binding proteins"/>
    <property type="match status" value="1"/>
</dbReference>
<sequence>PFVIHRSDKNGGPLLIDPPEARTDPGARWRSLEAAFGQEILHPGDLKPAVEEALTSQGPDSLQNRLIHTLPPWTELMVQMDAAFPLPRQNGEKGAKTKPKKPPASVNNLTSGDRAASGKASSLSNAGDTTEVRNEELDPNRLDIRVGRIISAKKHPDADSLYVQQVDFGSQLGERTVVSGLAGLVPIEQLEGLYAVFVTNLKPARIRGIESQAMLLCGTHLLSTSSEDPKSNRLVRPVSISTSQLETFGLGSRVVFHSPDKSTTVRDPDAIIGPKTKLWDRLSPDLALGAPDRCVVWRDWRLGTISSNPAWIVGPEELPVGSTVR</sequence>
<name>A0A8E0S370_9TREM</name>
<dbReference type="Pfam" id="PF01588">
    <property type="entry name" value="tRNA_bind"/>
    <property type="match status" value="1"/>
</dbReference>
<accession>A0A8E0S370</accession>
<dbReference type="PANTHER" id="PTHR11586:SF43">
    <property type="entry name" value="TYROSINE--TRNA LIGASE, CYTOPLASMIC"/>
    <property type="match status" value="1"/>
</dbReference>
<dbReference type="Gene3D" id="1.10.240.10">
    <property type="entry name" value="Tyrosyl-Transfer RNA Synthetase"/>
    <property type="match status" value="1"/>
</dbReference>
<feature type="region of interest" description="Disordered" evidence="5">
    <location>
        <begin position="1"/>
        <end position="23"/>
    </location>
</feature>
<keyword evidence="3 4" id="KW-0694">RNA-binding</keyword>
<dbReference type="PANTHER" id="PTHR11586">
    <property type="entry name" value="TRNA-AMINOACYLATION COFACTOR ARC1 FAMILY MEMBER"/>
    <property type="match status" value="1"/>
</dbReference>
<proteinExistence type="predicted"/>
<comment type="caution">
    <text evidence="7">The sequence shown here is derived from an EMBL/GenBank/DDBJ whole genome shotgun (WGS) entry which is preliminary data.</text>
</comment>
<evidence type="ECO:0000256" key="2">
    <source>
        <dbReference type="ARBA" id="ARBA00022555"/>
    </source>
</evidence>
<dbReference type="AlphaFoldDB" id="A0A8E0S370"/>
<feature type="domain" description="TRNA-binding" evidence="6">
    <location>
        <begin position="138"/>
        <end position="255"/>
    </location>
</feature>
<dbReference type="InterPro" id="IPR002547">
    <property type="entry name" value="tRNA-bd_dom"/>
</dbReference>
<evidence type="ECO:0000256" key="3">
    <source>
        <dbReference type="ARBA" id="ARBA00022884"/>
    </source>
</evidence>
<keyword evidence="1" id="KW-0963">Cytoplasm</keyword>
<dbReference type="GO" id="GO:0000049">
    <property type="term" value="F:tRNA binding"/>
    <property type="evidence" value="ECO:0007669"/>
    <property type="project" value="UniProtKB-UniRule"/>
</dbReference>
<evidence type="ECO:0000313" key="8">
    <source>
        <dbReference type="Proteomes" id="UP000728185"/>
    </source>
</evidence>
<dbReference type="Proteomes" id="UP000728185">
    <property type="component" value="Unassembled WGS sequence"/>
</dbReference>
<dbReference type="EMBL" id="LUCM01002842">
    <property type="protein sequence ID" value="KAA0196752.1"/>
    <property type="molecule type" value="Genomic_DNA"/>
</dbReference>
<dbReference type="PROSITE" id="PS50886">
    <property type="entry name" value="TRBD"/>
    <property type="match status" value="1"/>
</dbReference>
<feature type="region of interest" description="Disordered" evidence="5">
    <location>
        <begin position="87"/>
        <end position="136"/>
    </location>
</feature>
<organism evidence="7 8">
    <name type="scientific">Fasciolopsis buskii</name>
    <dbReference type="NCBI Taxonomy" id="27845"/>
    <lineage>
        <taxon>Eukaryota</taxon>
        <taxon>Metazoa</taxon>
        <taxon>Spiralia</taxon>
        <taxon>Lophotrochozoa</taxon>
        <taxon>Platyhelminthes</taxon>
        <taxon>Trematoda</taxon>
        <taxon>Digenea</taxon>
        <taxon>Plagiorchiida</taxon>
        <taxon>Echinostomata</taxon>
        <taxon>Echinostomatoidea</taxon>
        <taxon>Fasciolidae</taxon>
        <taxon>Fasciolopsis</taxon>
    </lineage>
</organism>
<gene>
    <name evidence="7" type="ORF">FBUS_08890</name>
</gene>
<dbReference type="SUPFAM" id="SSF50249">
    <property type="entry name" value="Nucleic acid-binding proteins"/>
    <property type="match status" value="1"/>
</dbReference>
<keyword evidence="2 4" id="KW-0820">tRNA-binding</keyword>
<dbReference type="InterPro" id="IPR012340">
    <property type="entry name" value="NA-bd_OB-fold"/>
</dbReference>
<keyword evidence="8" id="KW-1185">Reference proteome</keyword>
<feature type="compositionally biased region" description="Polar residues" evidence="5">
    <location>
        <begin position="119"/>
        <end position="128"/>
    </location>
</feature>
<evidence type="ECO:0000259" key="6">
    <source>
        <dbReference type="PROSITE" id="PS50886"/>
    </source>
</evidence>
<dbReference type="GO" id="GO:0004831">
    <property type="term" value="F:tyrosine-tRNA ligase activity"/>
    <property type="evidence" value="ECO:0007669"/>
    <property type="project" value="TreeGrafter"/>
</dbReference>
<reference evidence="7" key="1">
    <citation type="submission" date="2019-05" db="EMBL/GenBank/DDBJ databases">
        <title>Annotation for the trematode Fasciolopsis buski.</title>
        <authorList>
            <person name="Choi Y.-J."/>
        </authorList>
    </citation>
    <scope>NUCLEOTIDE SEQUENCE</scope>
    <source>
        <strain evidence="7">HT</strain>
        <tissue evidence="7">Whole worm</tissue>
    </source>
</reference>
<evidence type="ECO:0000256" key="5">
    <source>
        <dbReference type="SAM" id="MobiDB-lite"/>
    </source>
</evidence>
<evidence type="ECO:0000313" key="7">
    <source>
        <dbReference type="EMBL" id="KAA0196752.1"/>
    </source>
</evidence>